<keyword evidence="1" id="KW-1133">Transmembrane helix</keyword>
<dbReference type="EMBL" id="WNDP01000133">
    <property type="protein sequence ID" value="KAF1019868.1"/>
    <property type="molecule type" value="Genomic_DNA"/>
</dbReference>
<dbReference type="AlphaFoldDB" id="A0A833PCY9"/>
<accession>A0A833PCY9</accession>
<organism evidence="2 3">
    <name type="scientific">Acinetobacter bereziniae</name>
    <name type="common">Acinetobacter genomosp. 10</name>
    <dbReference type="NCBI Taxonomy" id="106648"/>
    <lineage>
        <taxon>Bacteria</taxon>
        <taxon>Pseudomonadati</taxon>
        <taxon>Pseudomonadota</taxon>
        <taxon>Gammaproteobacteria</taxon>
        <taxon>Moraxellales</taxon>
        <taxon>Moraxellaceae</taxon>
        <taxon>Acinetobacter</taxon>
    </lineage>
</organism>
<proteinExistence type="predicted"/>
<sequence>MDNLVGNFILSISTGMISGVIAGIYTGIISSKYAAIEEIKREILRIIRDIDYVDGKYLRGHEMEKINIIFLASSELLGMNQRKAGLVVRQNTNKLIEDIDNTKKGNSLNTQILMDFQREVRQLPISKRYLLKIW</sequence>
<keyword evidence="1" id="KW-0472">Membrane</keyword>
<evidence type="ECO:0000313" key="2">
    <source>
        <dbReference type="EMBL" id="KAF1019868.1"/>
    </source>
</evidence>
<gene>
    <name evidence="2" type="ORF">GAK29_03782</name>
</gene>
<dbReference type="Proteomes" id="UP000490535">
    <property type="component" value="Unassembled WGS sequence"/>
</dbReference>
<name>A0A833PCY9_ACIBZ</name>
<feature type="transmembrane region" description="Helical" evidence="1">
    <location>
        <begin position="12"/>
        <end position="35"/>
    </location>
</feature>
<protein>
    <submittedName>
        <fullName evidence="2">Uncharacterized protein</fullName>
    </submittedName>
</protein>
<evidence type="ECO:0000256" key="1">
    <source>
        <dbReference type="SAM" id="Phobius"/>
    </source>
</evidence>
<evidence type="ECO:0000313" key="3">
    <source>
        <dbReference type="Proteomes" id="UP000490535"/>
    </source>
</evidence>
<keyword evidence="1" id="KW-0812">Transmembrane</keyword>
<comment type="caution">
    <text evidence="2">The sequence shown here is derived from an EMBL/GenBank/DDBJ whole genome shotgun (WGS) entry which is preliminary data.</text>
</comment>
<reference evidence="3" key="1">
    <citation type="journal article" date="2020" name="MBio">
        <title>Horizontal gene transfer to a defensive symbiont with a reduced genome amongst a multipartite beetle microbiome.</title>
        <authorList>
            <person name="Waterworth S.C."/>
            <person name="Florez L.V."/>
            <person name="Rees E.R."/>
            <person name="Hertweck C."/>
            <person name="Kaltenpoth M."/>
            <person name="Kwan J.C."/>
        </authorList>
    </citation>
    <scope>NUCLEOTIDE SEQUENCE [LARGE SCALE GENOMIC DNA]</scope>
</reference>